<proteinExistence type="predicted"/>
<reference evidence="3" key="1">
    <citation type="submission" date="2016-11" db="UniProtKB">
        <authorList>
            <consortium name="WormBaseParasite"/>
        </authorList>
    </citation>
    <scope>IDENTIFICATION</scope>
</reference>
<dbReference type="WBParaSite" id="Hba_05246">
    <property type="protein sequence ID" value="Hba_05246"/>
    <property type="gene ID" value="Hba_05246"/>
</dbReference>
<dbReference type="Proteomes" id="UP000095283">
    <property type="component" value="Unplaced"/>
</dbReference>
<organism evidence="2 3">
    <name type="scientific">Heterorhabditis bacteriophora</name>
    <name type="common">Entomopathogenic nematode worm</name>
    <dbReference type="NCBI Taxonomy" id="37862"/>
    <lineage>
        <taxon>Eukaryota</taxon>
        <taxon>Metazoa</taxon>
        <taxon>Ecdysozoa</taxon>
        <taxon>Nematoda</taxon>
        <taxon>Chromadorea</taxon>
        <taxon>Rhabditida</taxon>
        <taxon>Rhabditina</taxon>
        <taxon>Rhabditomorpha</taxon>
        <taxon>Strongyloidea</taxon>
        <taxon>Heterorhabditidae</taxon>
        <taxon>Heterorhabditis</taxon>
    </lineage>
</organism>
<evidence type="ECO:0000313" key="3">
    <source>
        <dbReference type="WBParaSite" id="Hba_05246"/>
    </source>
</evidence>
<keyword evidence="1" id="KW-0812">Transmembrane</keyword>
<name>A0A1I7WJP3_HETBA</name>
<evidence type="ECO:0000313" key="2">
    <source>
        <dbReference type="Proteomes" id="UP000095283"/>
    </source>
</evidence>
<sequence>MGHYLERNFYFFIRTLGIVICIHIRVSTSPTIGYQFLIIIYR</sequence>
<evidence type="ECO:0000256" key="1">
    <source>
        <dbReference type="SAM" id="Phobius"/>
    </source>
</evidence>
<feature type="transmembrane region" description="Helical" evidence="1">
    <location>
        <begin position="12"/>
        <end position="41"/>
    </location>
</feature>
<keyword evidence="1" id="KW-1133">Transmembrane helix</keyword>
<dbReference type="AlphaFoldDB" id="A0A1I7WJP3"/>
<protein>
    <submittedName>
        <fullName evidence="3">Uncharacterized protein</fullName>
    </submittedName>
</protein>
<keyword evidence="1" id="KW-0472">Membrane</keyword>
<accession>A0A1I7WJP3</accession>
<keyword evidence="2" id="KW-1185">Reference proteome</keyword>